<sequence length="87" mass="8972">MERARLLRAAGKLTNAGGQEVSRRQTKGRAAANCNATGEADSLTIAVSERARALIESLRSASASLDNANANASTARDASLRSSANKA</sequence>
<evidence type="ECO:0000313" key="3">
    <source>
        <dbReference type="Proteomes" id="UP000249757"/>
    </source>
</evidence>
<comment type="caution">
    <text evidence="2">The sequence shown here is derived from an EMBL/GenBank/DDBJ whole genome shotgun (WGS) entry which is preliminary data.</text>
</comment>
<organism evidence="2 3">
    <name type="scientific">Pyrenophora tritici-repentis</name>
    <dbReference type="NCBI Taxonomy" id="45151"/>
    <lineage>
        <taxon>Eukaryota</taxon>
        <taxon>Fungi</taxon>
        <taxon>Dikarya</taxon>
        <taxon>Ascomycota</taxon>
        <taxon>Pezizomycotina</taxon>
        <taxon>Dothideomycetes</taxon>
        <taxon>Pleosporomycetidae</taxon>
        <taxon>Pleosporales</taxon>
        <taxon>Pleosporineae</taxon>
        <taxon>Pleosporaceae</taxon>
        <taxon>Pyrenophora</taxon>
    </lineage>
</organism>
<name>A0A2W1DYB2_9PLEO</name>
<feature type="compositionally biased region" description="Polar residues" evidence="1">
    <location>
        <begin position="74"/>
        <end position="87"/>
    </location>
</feature>
<evidence type="ECO:0000256" key="1">
    <source>
        <dbReference type="SAM" id="MobiDB-lite"/>
    </source>
</evidence>
<proteinExistence type="predicted"/>
<feature type="compositionally biased region" description="Low complexity" evidence="1">
    <location>
        <begin position="64"/>
        <end position="73"/>
    </location>
</feature>
<dbReference type="AlphaFoldDB" id="A0A2W1DYB2"/>
<gene>
    <name evidence="2" type="ORF">Ptr86124_004267</name>
</gene>
<feature type="region of interest" description="Disordered" evidence="1">
    <location>
        <begin position="64"/>
        <end position="87"/>
    </location>
</feature>
<accession>A0A2W1DYB2</accession>
<reference evidence="3" key="1">
    <citation type="journal article" date="2022" name="Microb. Genom.">
        <title>A global pangenome for the wheat fungal pathogen Pyrenophora tritici-repentis and prediction of effector protein structural homology.</title>
        <authorList>
            <person name="Moolhuijzen P.M."/>
            <person name="See P.T."/>
            <person name="Shi G."/>
            <person name="Powell H.R."/>
            <person name="Cockram J."/>
            <person name="Jorgensen L.N."/>
            <person name="Benslimane H."/>
            <person name="Strelkov S.E."/>
            <person name="Turner J."/>
            <person name="Liu Z."/>
            <person name="Moffat C.S."/>
        </authorList>
    </citation>
    <scope>NUCLEOTIDE SEQUENCE [LARGE SCALE GENOMIC DNA]</scope>
</reference>
<dbReference type="EMBL" id="NRDI02000004">
    <property type="protein sequence ID" value="KAI1517330.1"/>
    <property type="molecule type" value="Genomic_DNA"/>
</dbReference>
<dbReference type="Proteomes" id="UP000249757">
    <property type="component" value="Unassembled WGS sequence"/>
</dbReference>
<evidence type="ECO:0000313" key="2">
    <source>
        <dbReference type="EMBL" id="KAI1517330.1"/>
    </source>
</evidence>
<keyword evidence="3" id="KW-1185">Reference proteome</keyword>
<protein>
    <submittedName>
        <fullName evidence="2">Uncharacterized protein</fullName>
    </submittedName>
</protein>